<comment type="caution">
    <text evidence="3">The sequence shown here is derived from an EMBL/GenBank/DDBJ whole genome shotgun (WGS) entry which is preliminary data.</text>
</comment>
<reference evidence="3 4" key="1">
    <citation type="submission" date="2020-09" db="EMBL/GenBank/DDBJ databases">
        <title>Paenibacillus sp. strain PR3 16S rRNA gene Genome sequencing and assembly.</title>
        <authorList>
            <person name="Kim J."/>
        </authorList>
    </citation>
    <scope>NUCLEOTIDE SEQUENCE [LARGE SCALE GENOMIC DNA]</scope>
    <source>
        <strain evidence="3 4">PR3</strain>
    </source>
</reference>
<evidence type="ECO:0000259" key="2">
    <source>
        <dbReference type="PROSITE" id="PS51371"/>
    </source>
</evidence>
<organism evidence="3 4">
    <name type="scientific">Paenibacillus terricola</name>
    <dbReference type="NCBI Taxonomy" id="2763503"/>
    <lineage>
        <taxon>Bacteria</taxon>
        <taxon>Bacillati</taxon>
        <taxon>Bacillota</taxon>
        <taxon>Bacilli</taxon>
        <taxon>Bacillales</taxon>
        <taxon>Paenibacillaceae</taxon>
        <taxon>Paenibacillus</taxon>
    </lineage>
</organism>
<evidence type="ECO:0000256" key="1">
    <source>
        <dbReference type="PROSITE-ProRule" id="PRU00703"/>
    </source>
</evidence>
<dbReference type="Gene3D" id="3.90.550.10">
    <property type="entry name" value="Spore Coat Polysaccharide Biosynthesis Protein SpsA, Chain A"/>
    <property type="match status" value="1"/>
</dbReference>
<keyword evidence="1" id="KW-0129">CBS domain</keyword>
<accession>A0ABR8N0G6</accession>
<name>A0ABR8N0G6_9BACL</name>
<evidence type="ECO:0000313" key="3">
    <source>
        <dbReference type="EMBL" id="MBD3920700.1"/>
    </source>
</evidence>
<gene>
    <name evidence="3" type="ORF">H8B09_18185</name>
</gene>
<feature type="domain" description="CBS" evidence="2">
    <location>
        <begin position="1"/>
        <end position="58"/>
    </location>
</feature>
<dbReference type="Proteomes" id="UP000609346">
    <property type="component" value="Unassembled WGS sequence"/>
</dbReference>
<dbReference type="InterPro" id="IPR005835">
    <property type="entry name" value="NTP_transferase_dom"/>
</dbReference>
<sequence>MNNIDQLIVLPQTTIIEAMHQIDSGSVQIVLVVDEARRLLGTITDGDIRRGILRGVPLDSAVDTIMNASPKYAHVKDSREAIFGKMKRYNLRQVPVLDEEERVVRLDLMDEMLKLKNDRVDNWVVLMAGGLGTRLSPLTNNCPKPLLKIGEKPILEVILDNFIMNGFHRFMISVNYKAEMIIDYFGDGSKWGVEIQYIHETKRLGTAGALSLLPFRPTEPLLVMNGDLLTKVNFRQMLDFHNETVVQATMCVREYEYQVPYGVVKADNYRLISIEEKPHQRYFISGGIYVIQPEAMDLIPLDTFYDMPNLFSDLIAEGKETAVFPIREYWIDIGRIDDFERANAEHAKGII</sequence>
<dbReference type="EMBL" id="JACXZA010000004">
    <property type="protein sequence ID" value="MBD3920700.1"/>
    <property type="molecule type" value="Genomic_DNA"/>
</dbReference>
<keyword evidence="4" id="KW-1185">Reference proteome</keyword>
<dbReference type="PROSITE" id="PS51371">
    <property type="entry name" value="CBS"/>
    <property type="match status" value="1"/>
</dbReference>
<proteinExistence type="predicted"/>
<dbReference type="InterPro" id="IPR000644">
    <property type="entry name" value="CBS_dom"/>
</dbReference>
<dbReference type="InterPro" id="IPR050486">
    <property type="entry name" value="Mannose-1P_guanyltransferase"/>
</dbReference>
<evidence type="ECO:0000313" key="4">
    <source>
        <dbReference type="Proteomes" id="UP000609346"/>
    </source>
</evidence>
<dbReference type="PANTHER" id="PTHR22572">
    <property type="entry name" value="SUGAR-1-PHOSPHATE GUANYL TRANSFERASE"/>
    <property type="match status" value="1"/>
</dbReference>
<dbReference type="SUPFAM" id="SSF54631">
    <property type="entry name" value="CBS-domain pair"/>
    <property type="match status" value="1"/>
</dbReference>
<dbReference type="InterPro" id="IPR046342">
    <property type="entry name" value="CBS_dom_sf"/>
</dbReference>
<dbReference type="SUPFAM" id="SSF53448">
    <property type="entry name" value="Nucleotide-diphospho-sugar transferases"/>
    <property type="match status" value="1"/>
</dbReference>
<dbReference type="CDD" id="cd04607">
    <property type="entry name" value="CBS_pair_NTP_transferase_assoc"/>
    <property type="match status" value="1"/>
</dbReference>
<dbReference type="CDD" id="cd06426">
    <property type="entry name" value="NTP_transferase_like_2"/>
    <property type="match status" value="1"/>
</dbReference>
<dbReference type="Pfam" id="PF00483">
    <property type="entry name" value="NTP_transferase"/>
    <property type="match status" value="1"/>
</dbReference>
<dbReference type="InterPro" id="IPR029044">
    <property type="entry name" value="Nucleotide-diphossugar_trans"/>
</dbReference>
<dbReference type="Pfam" id="PF00571">
    <property type="entry name" value="CBS"/>
    <property type="match status" value="2"/>
</dbReference>
<dbReference type="Gene3D" id="3.10.580.10">
    <property type="entry name" value="CBS-domain"/>
    <property type="match status" value="1"/>
</dbReference>
<protein>
    <submittedName>
        <fullName evidence="3">Nucleotidyltransferase family protein</fullName>
    </submittedName>
</protein>
<dbReference type="RefSeq" id="WP_191204976.1">
    <property type="nucleotide sequence ID" value="NZ_JACXZA010000004.1"/>
</dbReference>